<evidence type="ECO:0000256" key="6">
    <source>
        <dbReference type="ARBA" id="ARBA00023244"/>
    </source>
</evidence>
<evidence type="ECO:0000256" key="7">
    <source>
        <dbReference type="ARBA" id="ARBA00048169"/>
    </source>
</evidence>
<dbReference type="SUPFAM" id="SSF53850">
    <property type="entry name" value="Periplasmic binding protein-like II"/>
    <property type="match status" value="1"/>
</dbReference>
<dbReference type="HOGENOM" id="CLU_019704_1_0_9"/>
<dbReference type="GO" id="GO:0004418">
    <property type="term" value="F:hydroxymethylbilane synthase activity"/>
    <property type="evidence" value="ECO:0007669"/>
    <property type="project" value="UniProtKB-UniRule"/>
</dbReference>
<feature type="domain" description="Porphobilinogen deaminase C-terminal" evidence="10">
    <location>
        <begin position="222"/>
        <end position="293"/>
    </location>
</feature>
<dbReference type="SUPFAM" id="SSF54782">
    <property type="entry name" value="Porphobilinogen deaminase (hydroxymethylbilane synthase), C-terminal domain"/>
    <property type="match status" value="1"/>
</dbReference>
<comment type="pathway">
    <text evidence="2">Porphyrin-containing compound metabolism; protoporphyrin-IX biosynthesis; coproporphyrinogen-III from 5-aminolevulinate: step 2/4.</text>
</comment>
<accession>I5AWX7</accession>
<evidence type="ECO:0000256" key="1">
    <source>
        <dbReference type="ARBA" id="ARBA00002869"/>
    </source>
</evidence>
<evidence type="ECO:0000256" key="8">
    <source>
        <dbReference type="HAMAP-Rule" id="MF_00260"/>
    </source>
</evidence>
<keyword evidence="5 8" id="KW-0808">Transferase</keyword>
<keyword evidence="6 8" id="KW-0627">Porphyrin biosynthesis</keyword>
<reference evidence="11 12" key="2">
    <citation type="submission" date="2012-02" db="EMBL/GenBank/DDBJ databases">
        <title>Improved High-Quality Draft sequence of Eubacterium cellulosolvens 6.</title>
        <authorList>
            <consortium name="US DOE Joint Genome Institute"/>
            <person name="Lucas S."/>
            <person name="Han J."/>
            <person name="Lapidus A."/>
            <person name="Cheng J.-F."/>
            <person name="Goodwin L."/>
            <person name="Pitluck S."/>
            <person name="Peters L."/>
            <person name="Mikhailova N."/>
            <person name="Gu W."/>
            <person name="Detter J.C."/>
            <person name="Han C."/>
            <person name="Tapia R."/>
            <person name="Land M."/>
            <person name="Hauser L."/>
            <person name="Kyrpides N."/>
            <person name="Ivanova N."/>
            <person name="Pagani I."/>
            <person name="Johnson E."/>
            <person name="Mukhopadhyay B."/>
            <person name="Anderson I."/>
            <person name="Woyke T."/>
        </authorList>
    </citation>
    <scope>NUCLEOTIDE SEQUENCE [LARGE SCALE GENOMIC DNA]</scope>
    <source>
        <strain evidence="11 12">6</strain>
    </source>
</reference>
<feature type="modified residue" description="S-(dipyrrolylmethanemethyl)cysteine" evidence="8">
    <location>
        <position position="238"/>
    </location>
</feature>
<keyword evidence="12" id="KW-1185">Reference proteome</keyword>
<dbReference type="HAMAP" id="MF_00260">
    <property type="entry name" value="Porphobil_deam"/>
    <property type="match status" value="1"/>
</dbReference>
<dbReference type="AlphaFoldDB" id="I5AWX7"/>
<dbReference type="CDD" id="cd13647">
    <property type="entry name" value="PBP2_PBGD_2"/>
    <property type="match status" value="1"/>
</dbReference>
<dbReference type="FunFam" id="3.40.190.10:FF:000004">
    <property type="entry name" value="Porphobilinogen deaminase"/>
    <property type="match status" value="1"/>
</dbReference>
<evidence type="ECO:0000259" key="9">
    <source>
        <dbReference type="Pfam" id="PF01379"/>
    </source>
</evidence>
<dbReference type="PANTHER" id="PTHR11557">
    <property type="entry name" value="PORPHOBILINOGEN DEAMINASE"/>
    <property type="match status" value="1"/>
</dbReference>
<protein>
    <recommendedName>
        <fullName evidence="8">Porphobilinogen deaminase</fullName>
        <shortName evidence="8">PBG</shortName>
        <ecNumber evidence="8">2.5.1.61</ecNumber>
    </recommendedName>
    <alternativeName>
        <fullName evidence="8">Hydroxymethylbilane synthase</fullName>
        <shortName evidence="8">HMBS</shortName>
    </alternativeName>
    <alternativeName>
        <fullName evidence="8">Pre-uroporphyrinogen synthase</fullName>
    </alternativeName>
</protein>
<name>I5AWX7_EUBC6</name>
<dbReference type="EMBL" id="CM001487">
    <property type="protein sequence ID" value="EIM58300.1"/>
    <property type="molecule type" value="Genomic_DNA"/>
</dbReference>
<feature type="domain" description="Porphobilinogen deaminase N-terminal" evidence="9">
    <location>
        <begin position="6"/>
        <end position="207"/>
    </location>
</feature>
<dbReference type="EC" id="2.5.1.61" evidence="8"/>
<dbReference type="eggNOG" id="COG0181">
    <property type="taxonomic scope" value="Bacteria"/>
</dbReference>
<comment type="catalytic activity">
    <reaction evidence="7 8">
        <text>4 porphobilinogen + H2O = hydroxymethylbilane + 4 NH4(+)</text>
        <dbReference type="Rhea" id="RHEA:13185"/>
        <dbReference type="ChEBI" id="CHEBI:15377"/>
        <dbReference type="ChEBI" id="CHEBI:28938"/>
        <dbReference type="ChEBI" id="CHEBI:57845"/>
        <dbReference type="ChEBI" id="CHEBI:58126"/>
        <dbReference type="EC" id="2.5.1.61"/>
    </reaction>
</comment>
<dbReference type="PRINTS" id="PR00151">
    <property type="entry name" value="PORPHBDMNASE"/>
</dbReference>
<dbReference type="NCBIfam" id="TIGR00212">
    <property type="entry name" value="hemC"/>
    <property type="match status" value="1"/>
</dbReference>
<dbReference type="GO" id="GO:0006782">
    <property type="term" value="P:protoporphyrinogen IX biosynthetic process"/>
    <property type="evidence" value="ECO:0007669"/>
    <property type="project" value="UniProtKB-UniRule"/>
</dbReference>
<dbReference type="Gene3D" id="3.40.190.10">
    <property type="entry name" value="Periplasmic binding protein-like II"/>
    <property type="match status" value="2"/>
</dbReference>
<dbReference type="PANTHER" id="PTHR11557:SF0">
    <property type="entry name" value="PORPHOBILINOGEN DEAMINASE"/>
    <property type="match status" value="1"/>
</dbReference>
<dbReference type="Pfam" id="PF01379">
    <property type="entry name" value="Porphobil_deam"/>
    <property type="match status" value="1"/>
</dbReference>
<dbReference type="InterPro" id="IPR000860">
    <property type="entry name" value="HemC"/>
</dbReference>
<comment type="similarity">
    <text evidence="3 8">Belongs to the HMBS family.</text>
</comment>
<dbReference type="Pfam" id="PF03900">
    <property type="entry name" value="Porphobil_deamC"/>
    <property type="match status" value="1"/>
</dbReference>
<gene>
    <name evidence="8" type="primary">hemC</name>
    <name evidence="11" type="ORF">EubceDRAFT1_2585</name>
</gene>
<dbReference type="Gene3D" id="3.30.160.40">
    <property type="entry name" value="Porphobilinogen deaminase, C-terminal domain"/>
    <property type="match status" value="1"/>
</dbReference>
<comment type="subunit">
    <text evidence="4 8">Monomer.</text>
</comment>
<dbReference type="InterPro" id="IPR036803">
    <property type="entry name" value="Porphobilinogen_deaminase_C_sf"/>
</dbReference>
<evidence type="ECO:0000313" key="12">
    <source>
        <dbReference type="Proteomes" id="UP000005753"/>
    </source>
</evidence>
<evidence type="ECO:0000256" key="5">
    <source>
        <dbReference type="ARBA" id="ARBA00022679"/>
    </source>
</evidence>
<dbReference type="PIRSF" id="PIRSF001438">
    <property type="entry name" value="4pyrrol_synth_OHMeBilane_synth"/>
    <property type="match status" value="1"/>
</dbReference>
<dbReference type="InterPro" id="IPR022417">
    <property type="entry name" value="Porphobilin_deaminase_N"/>
</dbReference>
<evidence type="ECO:0000259" key="10">
    <source>
        <dbReference type="Pfam" id="PF03900"/>
    </source>
</evidence>
<evidence type="ECO:0000313" key="11">
    <source>
        <dbReference type="EMBL" id="EIM58300.1"/>
    </source>
</evidence>
<dbReference type="Proteomes" id="UP000005753">
    <property type="component" value="Chromosome"/>
</dbReference>
<dbReference type="GO" id="GO:0005737">
    <property type="term" value="C:cytoplasm"/>
    <property type="evidence" value="ECO:0007669"/>
    <property type="project" value="UniProtKB-UniRule"/>
</dbReference>
<dbReference type="FunFam" id="3.40.190.10:FF:000005">
    <property type="entry name" value="Porphobilinogen deaminase"/>
    <property type="match status" value="1"/>
</dbReference>
<comment type="function">
    <text evidence="1 8">Tetrapolymerization of the monopyrrole PBG into the hydroxymethylbilane pre-uroporphyrinogen in several discrete steps.</text>
</comment>
<proteinExistence type="inferred from homology"/>
<comment type="cofactor">
    <cofactor evidence="8">
        <name>dipyrromethane</name>
        <dbReference type="ChEBI" id="CHEBI:60342"/>
    </cofactor>
    <text evidence="8">Binds 1 dipyrromethane group covalently.</text>
</comment>
<dbReference type="InterPro" id="IPR022418">
    <property type="entry name" value="Porphobilinogen_deaminase_C"/>
</dbReference>
<evidence type="ECO:0000256" key="3">
    <source>
        <dbReference type="ARBA" id="ARBA00005638"/>
    </source>
</evidence>
<comment type="miscellaneous">
    <text evidence="8">The porphobilinogen subunits are added to the dipyrromethane group.</text>
</comment>
<evidence type="ECO:0000256" key="4">
    <source>
        <dbReference type="ARBA" id="ARBA00011245"/>
    </source>
</evidence>
<organism evidence="11 12">
    <name type="scientific">Eubacterium cellulosolvens (strain ATCC 43171 / JCM 9499 / 6)</name>
    <name type="common">Cillobacterium cellulosolvens</name>
    <dbReference type="NCBI Taxonomy" id="633697"/>
    <lineage>
        <taxon>Bacteria</taxon>
        <taxon>Bacillati</taxon>
        <taxon>Bacillota</taxon>
        <taxon>Clostridia</taxon>
        <taxon>Eubacteriales</taxon>
        <taxon>Eubacteriaceae</taxon>
        <taxon>Eubacterium</taxon>
    </lineage>
</organism>
<reference evidence="11 12" key="1">
    <citation type="submission" date="2010-08" db="EMBL/GenBank/DDBJ databases">
        <authorList>
            <consortium name="US DOE Joint Genome Institute (JGI-PGF)"/>
            <person name="Lucas S."/>
            <person name="Copeland A."/>
            <person name="Lapidus A."/>
            <person name="Cheng J.-F."/>
            <person name="Bruce D."/>
            <person name="Goodwin L."/>
            <person name="Pitluck S."/>
            <person name="Land M.L."/>
            <person name="Hauser L."/>
            <person name="Chang Y.-J."/>
            <person name="Anderson I.J."/>
            <person name="Johnson E."/>
            <person name="Mulhopadhyay B."/>
            <person name="Kyrpides N."/>
            <person name="Woyke T.J."/>
        </authorList>
    </citation>
    <scope>NUCLEOTIDE SEQUENCE [LARGE SCALE GENOMIC DNA]</scope>
    <source>
        <strain evidence="11 12">6</strain>
    </source>
</reference>
<sequence>MENNRIIIGTRESRLALVQTGMVADFLREKYPERSVELLKMTTTGDRILDRRLDQIGGKGLFVKELDRALAAGECDLCVHSMKDLPMELPEELPLLGCSRREDPRDVLVLPAGRKEPDPSLPIGTSSRRRILQVQKLYPDAKFESVRGNLQTRLKKLDEGLYGGLILAAAGLKRMGLENRISRYFSTEEVIPAAGQGVLAIQGRADTYDFDLDGFIDPGTMLATLAERAFVRRLNGGCSLPVAAYGEFDGESLALRGLYYDEEKRVSRTEERSAIVRTKEEAEALGRGLAEQLIPGREI</sequence>
<dbReference type="STRING" id="633697.EubceDRAFT1_2585"/>
<evidence type="ECO:0000256" key="2">
    <source>
        <dbReference type="ARBA" id="ARBA00004735"/>
    </source>
</evidence>